<dbReference type="PANTHER" id="PTHR42886:SF42">
    <property type="entry name" value="ALPHA_BETA-HYDROLASES SUPERFAMILY PROTEIN"/>
    <property type="match status" value="1"/>
</dbReference>
<dbReference type="Proteomes" id="UP001501612">
    <property type="component" value="Unassembled WGS sequence"/>
</dbReference>
<dbReference type="SUPFAM" id="SSF53474">
    <property type="entry name" value="alpha/beta-Hydrolases"/>
    <property type="match status" value="1"/>
</dbReference>
<dbReference type="InterPro" id="IPR022742">
    <property type="entry name" value="Hydrolase_4"/>
</dbReference>
<reference evidence="3" key="1">
    <citation type="journal article" date="2019" name="Int. J. Syst. Evol. Microbiol.">
        <title>The Global Catalogue of Microorganisms (GCM) 10K type strain sequencing project: providing services to taxonomists for standard genome sequencing and annotation.</title>
        <authorList>
            <consortium name="The Broad Institute Genomics Platform"/>
            <consortium name="The Broad Institute Genome Sequencing Center for Infectious Disease"/>
            <person name="Wu L."/>
            <person name="Ma J."/>
        </authorList>
    </citation>
    <scope>NUCLEOTIDE SEQUENCE [LARGE SCALE GENOMIC DNA]</scope>
    <source>
        <strain evidence="3">JCM 14046</strain>
    </source>
</reference>
<gene>
    <name evidence="2" type="ORF">GCM10009737_08960</name>
</gene>
<dbReference type="EMBL" id="BAAAMY010000002">
    <property type="protein sequence ID" value="GAA1909823.1"/>
    <property type="molecule type" value="Genomic_DNA"/>
</dbReference>
<keyword evidence="2" id="KW-0378">Hydrolase</keyword>
<evidence type="ECO:0000259" key="1">
    <source>
        <dbReference type="Pfam" id="PF12146"/>
    </source>
</evidence>
<protein>
    <submittedName>
        <fullName evidence="2">Alpha/beta hydrolase</fullName>
    </submittedName>
</protein>
<organism evidence="2 3">
    <name type="scientific">Nocardioides lentus</name>
    <dbReference type="NCBI Taxonomy" id="338077"/>
    <lineage>
        <taxon>Bacteria</taxon>
        <taxon>Bacillati</taxon>
        <taxon>Actinomycetota</taxon>
        <taxon>Actinomycetes</taxon>
        <taxon>Propionibacteriales</taxon>
        <taxon>Nocardioidaceae</taxon>
        <taxon>Nocardioides</taxon>
    </lineage>
</organism>
<proteinExistence type="predicted"/>
<evidence type="ECO:0000313" key="2">
    <source>
        <dbReference type="EMBL" id="GAA1909823.1"/>
    </source>
</evidence>
<feature type="domain" description="Serine aminopeptidase S33" evidence="1">
    <location>
        <begin position="40"/>
        <end position="168"/>
    </location>
</feature>
<keyword evidence="3" id="KW-1185">Reference proteome</keyword>
<dbReference type="PANTHER" id="PTHR42886">
    <property type="entry name" value="RE40534P-RELATED"/>
    <property type="match status" value="1"/>
</dbReference>
<name>A0ABP5AC39_9ACTN</name>
<dbReference type="GO" id="GO:0016787">
    <property type="term" value="F:hydrolase activity"/>
    <property type="evidence" value="ECO:0007669"/>
    <property type="project" value="UniProtKB-KW"/>
</dbReference>
<dbReference type="RefSeq" id="WP_344004329.1">
    <property type="nucleotide sequence ID" value="NZ_BAAAMY010000002.1"/>
</dbReference>
<dbReference type="Pfam" id="PF12146">
    <property type="entry name" value="Hydrolase_4"/>
    <property type="match status" value="1"/>
</dbReference>
<dbReference type="Gene3D" id="3.40.50.1820">
    <property type="entry name" value="alpha/beta hydrolase"/>
    <property type="match status" value="1"/>
</dbReference>
<sequence>MPDPVTDVLGPPYTAETIGLAPDAEGEVVATLVHRPAVGPARGAVLHVHGFADYFFQDAFATWLSERGWDVYALDLRKYGRSLRPHQTPTDVDDLRTYGEELDAAWSRVTERDGHDHVVVSAHSTGAPVVALWAHDRSEALRGVLAGMVLNSPWLDLAGPWWLRTVGTRAIDLVGGVRPAVVVPRTIDGGYGRSLHVEFGGSHDYDLAWKPIDSFPVRFGWLRAVRRAHAELHRGIDLPCPVLVLTSDRSTVPPLSDDDLATSDVVLDVEQMWRWAPRLGRRVEVVAVEGAVHDVVLSREPALGRVYAELDRWLAAFAETPAP</sequence>
<comment type="caution">
    <text evidence="2">The sequence shown here is derived from an EMBL/GenBank/DDBJ whole genome shotgun (WGS) entry which is preliminary data.</text>
</comment>
<accession>A0ABP5AC39</accession>
<dbReference type="InterPro" id="IPR029058">
    <property type="entry name" value="AB_hydrolase_fold"/>
</dbReference>
<evidence type="ECO:0000313" key="3">
    <source>
        <dbReference type="Proteomes" id="UP001501612"/>
    </source>
</evidence>